<feature type="compositionally biased region" description="Low complexity" evidence="1">
    <location>
        <begin position="111"/>
        <end position="120"/>
    </location>
</feature>
<proteinExistence type="predicted"/>
<dbReference type="Proteomes" id="UP001150924">
    <property type="component" value="Unassembled WGS sequence"/>
</dbReference>
<accession>A0A9X3F1T9</accession>
<dbReference type="AlphaFoldDB" id="A0A9X3F1T9"/>
<organism evidence="2 3">
    <name type="scientific">Nannocystis pusilla</name>
    <dbReference type="NCBI Taxonomy" id="889268"/>
    <lineage>
        <taxon>Bacteria</taxon>
        <taxon>Pseudomonadati</taxon>
        <taxon>Myxococcota</taxon>
        <taxon>Polyangia</taxon>
        <taxon>Nannocystales</taxon>
        <taxon>Nannocystaceae</taxon>
        <taxon>Nannocystis</taxon>
    </lineage>
</organism>
<evidence type="ECO:0000313" key="3">
    <source>
        <dbReference type="Proteomes" id="UP001150924"/>
    </source>
</evidence>
<feature type="compositionally biased region" description="Low complexity" evidence="1">
    <location>
        <begin position="139"/>
        <end position="158"/>
    </location>
</feature>
<name>A0A9X3F1T9_9BACT</name>
<feature type="region of interest" description="Disordered" evidence="1">
    <location>
        <begin position="109"/>
        <end position="173"/>
    </location>
</feature>
<protein>
    <submittedName>
        <fullName evidence="2">Uncharacterized protein</fullName>
    </submittedName>
</protein>
<comment type="caution">
    <text evidence="2">The sequence shown here is derived from an EMBL/GenBank/DDBJ whole genome shotgun (WGS) entry which is preliminary data.</text>
</comment>
<reference evidence="2" key="1">
    <citation type="submission" date="2022-11" db="EMBL/GenBank/DDBJ databases">
        <title>Minimal conservation of predation-associated metabolite biosynthetic gene clusters underscores biosynthetic potential of Myxococcota including descriptions for ten novel species: Archangium lansinium sp. nov., Myxococcus landrumus sp. nov., Nannocystis bai.</title>
        <authorList>
            <person name="Ahearne A."/>
            <person name="Stevens C."/>
            <person name="Phillips K."/>
        </authorList>
    </citation>
    <scope>NUCLEOTIDE SEQUENCE</scope>
    <source>
        <strain evidence="2">Na p29</strain>
    </source>
</reference>
<gene>
    <name evidence="2" type="ORF">OV079_51330</name>
</gene>
<sequence>MYVAHTAMTPGTAPSAISDDAMARVDQVSGEIDRWLDLVLSDTSVETWQVTDQQDVDGKDGDIRVPVEPFILAGGVDPDVGHRLGFGDVDLKPPAGVGSLVFYRVRGGAGARSSGTRPSSSPSPRPCAPTARRSRRAPSSRSSASCRPRRASSSTCTRPRSRSSARRRSCRRR</sequence>
<evidence type="ECO:0000256" key="1">
    <source>
        <dbReference type="SAM" id="MobiDB-lite"/>
    </source>
</evidence>
<feature type="compositionally biased region" description="Basic residues" evidence="1">
    <location>
        <begin position="159"/>
        <end position="173"/>
    </location>
</feature>
<dbReference type="RefSeq" id="WP_267777916.1">
    <property type="nucleotide sequence ID" value="NZ_JAPNKE010000002.1"/>
</dbReference>
<dbReference type="EMBL" id="JAPNKE010000002">
    <property type="protein sequence ID" value="MCY1013785.1"/>
    <property type="molecule type" value="Genomic_DNA"/>
</dbReference>
<keyword evidence="3" id="KW-1185">Reference proteome</keyword>
<evidence type="ECO:0000313" key="2">
    <source>
        <dbReference type="EMBL" id="MCY1013785.1"/>
    </source>
</evidence>